<evidence type="ECO:0000313" key="3">
    <source>
        <dbReference type="EMBL" id="MBB5720573.1"/>
    </source>
</evidence>
<dbReference type="AlphaFoldDB" id="A0A7W9BHC3"/>
<gene>
    <name evidence="3" type="ORF">FHS72_000177</name>
</gene>
<name>A0A7W9BHC3_9RHOB</name>
<reference evidence="3 4" key="1">
    <citation type="submission" date="2020-08" db="EMBL/GenBank/DDBJ databases">
        <title>Genomic Encyclopedia of Type Strains, Phase IV (KMG-IV): sequencing the most valuable type-strain genomes for metagenomic binning, comparative biology and taxonomic classification.</title>
        <authorList>
            <person name="Goeker M."/>
        </authorList>
    </citation>
    <scope>NUCLEOTIDE SEQUENCE [LARGE SCALE GENOMIC DNA]</scope>
    <source>
        <strain evidence="3 4">DSM 101064</strain>
    </source>
</reference>
<feature type="domain" description="YncI copper-binding" evidence="2">
    <location>
        <begin position="21"/>
        <end position="164"/>
    </location>
</feature>
<proteinExistence type="predicted"/>
<accession>A0A7W9BHC3</accession>
<evidence type="ECO:0000313" key="4">
    <source>
        <dbReference type="Proteomes" id="UP000535415"/>
    </source>
</evidence>
<dbReference type="Pfam" id="PF07987">
    <property type="entry name" value="DUF1775"/>
    <property type="match status" value="1"/>
</dbReference>
<dbReference type="InterPro" id="IPR012533">
    <property type="entry name" value="YcnI-copper_dom"/>
</dbReference>
<sequence>MKTITTTLAAVALSSSAAFGHVAFETPQAPQGSTYLGVLGIGHGCEGEPTVRVRVQIPEGVIAVKPVPKAGWDLEIISGEYENSYDYYGTALSEGVKELVWSGSLDDAHFDQFAFRGKLTDSLVAGETVYFPVIQECDNGSYSWVSTAEHSDNDHDGADPAPGVLIIEADPHAHH</sequence>
<comment type="caution">
    <text evidence="3">The sequence shown here is derived from an EMBL/GenBank/DDBJ whole genome shotgun (WGS) entry which is preliminary data.</text>
</comment>
<evidence type="ECO:0000256" key="1">
    <source>
        <dbReference type="SAM" id="SignalP"/>
    </source>
</evidence>
<keyword evidence="4" id="KW-1185">Reference proteome</keyword>
<dbReference type="CDD" id="cd08545">
    <property type="entry name" value="YcnI_like"/>
    <property type="match status" value="1"/>
</dbReference>
<evidence type="ECO:0000259" key="2">
    <source>
        <dbReference type="Pfam" id="PF07987"/>
    </source>
</evidence>
<keyword evidence="1" id="KW-0732">Signal</keyword>
<dbReference type="RefSeq" id="WP_183524121.1">
    <property type="nucleotide sequence ID" value="NZ_JACIJM010000001.1"/>
</dbReference>
<dbReference type="Gene3D" id="2.60.40.2230">
    <property type="entry name" value="Uncharacterised protein YcnI-like PF07987, DUF1775"/>
    <property type="match status" value="1"/>
</dbReference>
<protein>
    <submittedName>
        <fullName evidence="3">Uncharacterized protein YcnI</fullName>
    </submittedName>
</protein>
<feature type="chain" id="PRO_5030993306" evidence="1">
    <location>
        <begin position="21"/>
        <end position="175"/>
    </location>
</feature>
<dbReference type="InterPro" id="IPR038507">
    <property type="entry name" value="YcnI-like_sf"/>
</dbReference>
<dbReference type="Proteomes" id="UP000535415">
    <property type="component" value="Unassembled WGS sequence"/>
</dbReference>
<feature type="signal peptide" evidence="1">
    <location>
        <begin position="1"/>
        <end position="20"/>
    </location>
</feature>
<organism evidence="3 4">
    <name type="scientific">Yoonia ponticola</name>
    <dbReference type="NCBI Taxonomy" id="1524255"/>
    <lineage>
        <taxon>Bacteria</taxon>
        <taxon>Pseudomonadati</taxon>
        <taxon>Pseudomonadota</taxon>
        <taxon>Alphaproteobacteria</taxon>
        <taxon>Rhodobacterales</taxon>
        <taxon>Paracoccaceae</taxon>
        <taxon>Yoonia</taxon>
    </lineage>
</organism>
<dbReference type="EMBL" id="JACIJM010000001">
    <property type="protein sequence ID" value="MBB5720573.1"/>
    <property type="molecule type" value="Genomic_DNA"/>
</dbReference>